<evidence type="ECO:0000313" key="4">
    <source>
        <dbReference type="Proteomes" id="UP000002430"/>
    </source>
</evidence>
<dbReference type="Proteomes" id="UP000002430">
    <property type="component" value="Chromosome"/>
</dbReference>
<dbReference type="EMBL" id="AM180252">
    <property type="protein sequence ID" value="CAJ54669.1"/>
    <property type="molecule type" value="Genomic_DNA"/>
</dbReference>
<keyword evidence="4" id="KW-1185">Reference proteome</keyword>
<keyword evidence="1" id="KW-1133">Transmembrane helix</keyword>
<dbReference type="KEGG" id="lip:LI0615"/>
<proteinExistence type="predicted"/>
<keyword evidence="1" id="KW-0472">Membrane</keyword>
<dbReference type="OrthoDB" id="5506264at2"/>
<dbReference type="Pfam" id="PF11906">
    <property type="entry name" value="DUF3426"/>
    <property type="match status" value="1"/>
</dbReference>
<dbReference type="NCBIfam" id="TIGR02098">
    <property type="entry name" value="MJ0042_CXXC"/>
    <property type="match status" value="1"/>
</dbReference>
<dbReference type="Pfam" id="PF13717">
    <property type="entry name" value="Zn_ribbon_4"/>
    <property type="match status" value="1"/>
</dbReference>
<feature type="domain" description="Zinc finger/thioredoxin putative" evidence="2">
    <location>
        <begin position="10"/>
        <end position="44"/>
    </location>
</feature>
<keyword evidence="1" id="KW-0812">Transmembrane</keyword>
<dbReference type="eggNOG" id="ENOG5031BGX">
    <property type="taxonomic scope" value="Bacteria"/>
</dbReference>
<sequence length="248" mass="27987">MVMWIGVFFMIVTCPNCLTKFNFPDSQGRPNTKLRCSVCKHIFPLIQEEQKLSFNTVNSSKSSSGGEKKKKWSSTKKLLLLFILLTLTAGIYAWYTYPQLKDVVQHFLFSEKKEEPTDLISLIALRDVVQYNINNEKLGNISVIEGKVVNGFSDPRELIRLEASLYDKNGKLLVSKEQLAGTSVSLFQLQVLGEQELERALTNKIDILANNTNIPPKGEVPFMIVFYNPPDNAAEFGVKVIDARLPPK</sequence>
<feature type="transmembrane region" description="Helical" evidence="1">
    <location>
        <begin position="78"/>
        <end position="97"/>
    </location>
</feature>
<name>Q1MQQ8_LAWIP</name>
<dbReference type="AlphaFoldDB" id="Q1MQQ8"/>
<evidence type="ECO:0000313" key="3">
    <source>
        <dbReference type="EMBL" id="CAJ54669.1"/>
    </source>
</evidence>
<dbReference type="InterPro" id="IPR021834">
    <property type="entry name" value="DUF3426"/>
</dbReference>
<accession>Q1MQQ8</accession>
<dbReference type="InterPro" id="IPR011723">
    <property type="entry name" value="Znf/thioredoxin_put"/>
</dbReference>
<reference evidence="3 4" key="1">
    <citation type="submission" date="2005-11" db="EMBL/GenBank/DDBJ databases">
        <title>The complete genome sequence of Lawsonia intracellularis: the causative agent of proliferative enteropathy.</title>
        <authorList>
            <person name="Kaur K."/>
            <person name="Zhang Q."/>
            <person name="Beckler D."/>
            <person name="Munir S."/>
            <person name="Li L."/>
            <person name="Kinsley K."/>
            <person name="Herron L."/>
            <person name="Peterson A."/>
            <person name="May B."/>
            <person name="Singh S."/>
            <person name="Gebhart C."/>
            <person name="Kapur V."/>
        </authorList>
    </citation>
    <scope>NUCLEOTIDE SEQUENCE [LARGE SCALE GENOMIC DNA]</scope>
    <source>
        <strain evidence="3 4">PHE/MN1-00</strain>
    </source>
</reference>
<protein>
    <recommendedName>
        <fullName evidence="2">Zinc finger/thioredoxin putative domain-containing protein</fullName>
    </recommendedName>
</protein>
<gene>
    <name evidence="3" type="ordered locus">LI0615</name>
</gene>
<organism evidence="3 4">
    <name type="scientific">Lawsonia intracellularis (strain PHE/MN1-00)</name>
    <dbReference type="NCBI Taxonomy" id="363253"/>
    <lineage>
        <taxon>Bacteria</taxon>
        <taxon>Pseudomonadati</taxon>
        <taxon>Thermodesulfobacteriota</taxon>
        <taxon>Desulfovibrionia</taxon>
        <taxon>Desulfovibrionales</taxon>
        <taxon>Desulfovibrionaceae</taxon>
        <taxon>Lawsonia</taxon>
    </lineage>
</organism>
<evidence type="ECO:0000259" key="2">
    <source>
        <dbReference type="Pfam" id="PF13717"/>
    </source>
</evidence>
<evidence type="ECO:0000256" key="1">
    <source>
        <dbReference type="SAM" id="Phobius"/>
    </source>
</evidence>
<dbReference type="HOGENOM" id="CLU_060912_0_0_7"/>
<dbReference type="STRING" id="363253.LI0615"/>